<dbReference type="InterPro" id="IPR009015">
    <property type="entry name" value="Fucose_isomerase_N/cen_sf"/>
</dbReference>
<dbReference type="GO" id="GO:0005996">
    <property type="term" value="P:monosaccharide metabolic process"/>
    <property type="evidence" value="ECO:0007669"/>
    <property type="project" value="InterPro"/>
</dbReference>
<feature type="non-terminal residue" evidence="3">
    <location>
        <position position="1"/>
    </location>
</feature>
<keyword evidence="2" id="KW-0119">Carbohydrate metabolism</keyword>
<dbReference type="GO" id="GO:0016861">
    <property type="term" value="F:intramolecular oxidoreductase activity, interconverting aldoses and ketoses"/>
    <property type="evidence" value="ECO:0007669"/>
    <property type="project" value="InterPro"/>
</dbReference>
<evidence type="ECO:0000313" key="3">
    <source>
        <dbReference type="EMBL" id="GAI91859.1"/>
    </source>
</evidence>
<evidence type="ECO:0000256" key="1">
    <source>
        <dbReference type="ARBA" id="ARBA00023235"/>
    </source>
</evidence>
<feature type="non-terminal residue" evidence="3">
    <location>
        <position position="271"/>
    </location>
</feature>
<dbReference type="GO" id="GO:0005737">
    <property type="term" value="C:cytoplasm"/>
    <property type="evidence" value="ECO:0007669"/>
    <property type="project" value="InterPro"/>
</dbReference>
<keyword evidence="1" id="KW-0413">Isomerase</keyword>
<organism evidence="3">
    <name type="scientific">marine sediment metagenome</name>
    <dbReference type="NCBI Taxonomy" id="412755"/>
    <lineage>
        <taxon>unclassified sequences</taxon>
        <taxon>metagenomes</taxon>
        <taxon>ecological metagenomes</taxon>
    </lineage>
</organism>
<evidence type="ECO:0000256" key="2">
    <source>
        <dbReference type="ARBA" id="ARBA00023277"/>
    </source>
</evidence>
<dbReference type="EMBL" id="BARW01020460">
    <property type="protein sequence ID" value="GAI91859.1"/>
    <property type="molecule type" value="Genomic_DNA"/>
</dbReference>
<accession>X1UHL1</accession>
<protein>
    <recommendedName>
        <fullName evidence="4">L-fucose isomerase C-terminal domain-containing protein</fullName>
    </recommendedName>
</protein>
<dbReference type="SUPFAM" id="SSF53743">
    <property type="entry name" value="FucI/AraA N-terminal and middle domains"/>
    <property type="match status" value="1"/>
</dbReference>
<name>X1UHL1_9ZZZZ</name>
<comment type="caution">
    <text evidence="3">The sequence shown here is derived from an EMBL/GenBank/DDBJ whole genome shotgun (WGS) entry which is preliminary data.</text>
</comment>
<reference evidence="3" key="1">
    <citation type="journal article" date="2014" name="Front. Microbiol.">
        <title>High frequency of phylogenetically diverse reductive dehalogenase-homologous genes in deep subseafloor sedimentary metagenomes.</title>
        <authorList>
            <person name="Kawai M."/>
            <person name="Futagami T."/>
            <person name="Toyoda A."/>
            <person name="Takaki Y."/>
            <person name="Nishi S."/>
            <person name="Hori S."/>
            <person name="Arai W."/>
            <person name="Tsubouchi T."/>
            <person name="Morono Y."/>
            <person name="Uchiyama I."/>
            <person name="Ito T."/>
            <person name="Fujiyama A."/>
            <person name="Inagaki F."/>
            <person name="Takami H."/>
        </authorList>
    </citation>
    <scope>NUCLEOTIDE SEQUENCE</scope>
    <source>
        <strain evidence="3">Expedition CK06-06</strain>
    </source>
</reference>
<proteinExistence type="predicted"/>
<evidence type="ECO:0008006" key="4">
    <source>
        <dbReference type="Google" id="ProtNLM"/>
    </source>
</evidence>
<dbReference type="AlphaFoldDB" id="X1UHL1"/>
<gene>
    <name evidence="3" type="ORF">S12H4_34562</name>
</gene>
<sequence length="271" mass="29894">LKSRLEDVDGILVIHLTMRTGRTLQEILKSQKPTTVFAIPYSGHGWTGFGSLRKQELGAKLECILTSDYKQLAVAIRPFRAIHHLREARILNLTTRSFAGYADNIKSKFGTEIKKIELKRVLDACDAVDDSQAQAEAERWTKGAVKVVEPSREEIFKSCKLALAFEKLLDEEDATVVTADCYGSMHRPLCQSYAYPCIGFIRLNNMGLGGICESDLQSAMTHILYQGLVGKPGFISDPTVDASNNSIILAHCMGTTKMDGPDGPAAPYKLR</sequence>
<dbReference type="PANTHER" id="PTHR36120">
    <property type="entry name" value="FUCOSE ISOMERASE"/>
    <property type="match status" value="1"/>
</dbReference>
<dbReference type="PANTHER" id="PTHR36120:SF1">
    <property type="entry name" value="L-FUCOSE ISOMERASE C-TERMINAL DOMAIN-CONTAINING PROTEIN"/>
    <property type="match status" value="1"/>
</dbReference>